<feature type="region of interest" description="Disordered" evidence="1">
    <location>
        <begin position="163"/>
        <end position="184"/>
    </location>
</feature>
<proteinExistence type="predicted"/>
<dbReference type="SMART" id="SM00164">
    <property type="entry name" value="TBC"/>
    <property type="match status" value="1"/>
</dbReference>
<feature type="domain" description="Rab-GAP TBC" evidence="2">
    <location>
        <begin position="102"/>
        <end position="412"/>
    </location>
</feature>
<dbReference type="EMBL" id="JADGIZ020000079">
    <property type="protein sequence ID" value="KAL2912021.1"/>
    <property type="molecule type" value="Genomic_DNA"/>
</dbReference>
<evidence type="ECO:0000313" key="4">
    <source>
        <dbReference type="Proteomes" id="UP001527925"/>
    </source>
</evidence>
<dbReference type="PANTHER" id="PTHR22957">
    <property type="entry name" value="TBC1 DOMAIN FAMILY MEMBER GTPASE-ACTIVATING PROTEIN"/>
    <property type="match status" value="1"/>
</dbReference>
<dbReference type="Gene3D" id="1.10.472.80">
    <property type="entry name" value="Ypt/Rab-GAP domain of gyp1p, domain 3"/>
    <property type="match status" value="1"/>
</dbReference>
<dbReference type="Gene3D" id="1.10.8.270">
    <property type="entry name" value="putative rabgap domain of human tbc1 domain family member 14 like domains"/>
    <property type="match status" value="1"/>
</dbReference>
<feature type="compositionally biased region" description="Basic and acidic residues" evidence="1">
    <location>
        <begin position="568"/>
        <end position="583"/>
    </location>
</feature>
<evidence type="ECO:0000256" key="1">
    <source>
        <dbReference type="SAM" id="MobiDB-lite"/>
    </source>
</evidence>
<sequence>MADLRAGDRIAMFELLVGAKHLPPEDTFDRFRRLCFAGIPDTAGIRQRAWMLLLGHLPFGDRARWPAVLRERREVYFGFVGDLITPPTEEELALCAAQLRDESPTAQRNPKWDRYVEEMTLVDQIDMDVRRTLPDLSFFQMPVPPSALSPLTVPADVEVVDADGAGAGDTSAPPTHGFQPLPGRRGLFDRIVAFKRDDDFGARSRASGKATARGTTSSANGDGGGSGGGGGAGDSPRRGGDLHWEAIERILYIFAKLNPGIGYVQGMNEILGPLYYVLATNPAEEWRAHAEPDAFFLFTALMSEFRDHFIRHLDNVASPRYSKLSVPSTASLESLSMAAADDAEHANETGIGESMNRLMRKLARVDPELHQNLNHKRISPVFFSFRWISVLFTQEFPLPDVIRIWDAVFADIAEDIVGAESLQAEHLDSSLALDGRAGASGTAGVDDAAGMVLVAGGGGRREHKFEFVIDFACAMMTSVRRELLEGAFGDNIKLLQQYPLQDVDALVGKAWEYHVMGPDQGPQRLDFGDMIKRSSMQAFRRAAMGMSSAAMGVSSAASIASAGFGQALRDRGTQEPQAEREGGPRPVFDLGMFTRPFAGAKGGRRRGMRRRRP</sequence>
<evidence type="ECO:0000313" key="3">
    <source>
        <dbReference type="EMBL" id="KAL2912021.1"/>
    </source>
</evidence>
<gene>
    <name evidence="3" type="ORF">HK105_208514</name>
</gene>
<feature type="compositionally biased region" description="Low complexity" evidence="1">
    <location>
        <begin position="163"/>
        <end position="175"/>
    </location>
</feature>
<comment type="caution">
    <text evidence="3">The sequence shown here is derived from an EMBL/GenBank/DDBJ whole genome shotgun (WGS) entry which is preliminary data.</text>
</comment>
<feature type="compositionally biased region" description="Gly residues" evidence="1">
    <location>
        <begin position="221"/>
        <end position="233"/>
    </location>
</feature>
<feature type="region of interest" description="Disordered" evidence="1">
    <location>
        <begin position="203"/>
        <end position="239"/>
    </location>
</feature>
<feature type="compositionally biased region" description="Basic residues" evidence="1">
    <location>
        <begin position="602"/>
        <end position="613"/>
    </location>
</feature>
<keyword evidence="4" id="KW-1185">Reference proteome</keyword>
<name>A0ABR4MXN5_9FUNG</name>
<feature type="region of interest" description="Disordered" evidence="1">
    <location>
        <begin position="568"/>
        <end position="613"/>
    </location>
</feature>
<dbReference type="SUPFAM" id="SSF47923">
    <property type="entry name" value="Ypt/Rab-GAP domain of gyp1p"/>
    <property type="match status" value="2"/>
</dbReference>
<dbReference type="PROSITE" id="PS50086">
    <property type="entry name" value="TBC_RABGAP"/>
    <property type="match status" value="1"/>
</dbReference>
<dbReference type="Pfam" id="PF00566">
    <property type="entry name" value="RabGAP-TBC"/>
    <property type="match status" value="2"/>
</dbReference>
<dbReference type="InterPro" id="IPR000195">
    <property type="entry name" value="Rab-GAP-TBC_dom"/>
</dbReference>
<organism evidence="3 4">
    <name type="scientific">Polyrhizophydium stewartii</name>
    <dbReference type="NCBI Taxonomy" id="2732419"/>
    <lineage>
        <taxon>Eukaryota</taxon>
        <taxon>Fungi</taxon>
        <taxon>Fungi incertae sedis</taxon>
        <taxon>Chytridiomycota</taxon>
        <taxon>Chytridiomycota incertae sedis</taxon>
        <taxon>Chytridiomycetes</taxon>
        <taxon>Rhizophydiales</taxon>
        <taxon>Rhizophydiales incertae sedis</taxon>
        <taxon>Polyrhizophydium</taxon>
    </lineage>
</organism>
<reference evidence="3 4" key="1">
    <citation type="submission" date="2023-09" db="EMBL/GenBank/DDBJ databases">
        <title>Pangenome analysis of Batrachochytrium dendrobatidis and related Chytrids.</title>
        <authorList>
            <person name="Yacoub M.N."/>
            <person name="Stajich J.E."/>
            <person name="James T.Y."/>
        </authorList>
    </citation>
    <scope>NUCLEOTIDE SEQUENCE [LARGE SCALE GENOMIC DNA]</scope>
    <source>
        <strain evidence="3 4">JEL0888</strain>
    </source>
</reference>
<accession>A0ABR4MXN5</accession>
<protein>
    <recommendedName>
        <fullName evidence="2">Rab-GAP TBC domain-containing protein</fullName>
    </recommendedName>
</protein>
<evidence type="ECO:0000259" key="2">
    <source>
        <dbReference type="PROSITE" id="PS50086"/>
    </source>
</evidence>
<dbReference type="InterPro" id="IPR035969">
    <property type="entry name" value="Rab-GAP_TBC_sf"/>
</dbReference>
<dbReference type="Proteomes" id="UP001527925">
    <property type="component" value="Unassembled WGS sequence"/>
</dbReference>
<dbReference type="PANTHER" id="PTHR22957:SF27">
    <property type="entry name" value="TBC1 DOMAIN FAMILY MEMBER 13"/>
    <property type="match status" value="1"/>
</dbReference>